<evidence type="ECO:0000256" key="7">
    <source>
        <dbReference type="ARBA" id="ARBA00022993"/>
    </source>
</evidence>
<dbReference type="GO" id="GO:0004140">
    <property type="term" value="F:dephospho-CoA kinase activity"/>
    <property type="evidence" value="ECO:0007669"/>
    <property type="project" value="UniProtKB-UniRule"/>
</dbReference>
<keyword evidence="4 8" id="KW-0547">Nucleotide-binding</keyword>
<accession>A0A7W8QSS2</accession>
<dbReference type="Proteomes" id="UP000572635">
    <property type="component" value="Unassembled WGS sequence"/>
</dbReference>
<dbReference type="NCBIfam" id="TIGR00152">
    <property type="entry name" value="dephospho-CoA kinase"/>
    <property type="match status" value="1"/>
</dbReference>
<dbReference type="NCBIfam" id="NF002879">
    <property type="entry name" value="PRK03333.1"/>
    <property type="match status" value="1"/>
</dbReference>
<dbReference type="InterPro" id="IPR027417">
    <property type="entry name" value="P-loop_NTPase"/>
</dbReference>
<keyword evidence="2 8" id="KW-0963">Cytoplasm</keyword>
<dbReference type="GO" id="GO:0015937">
    <property type="term" value="P:coenzyme A biosynthetic process"/>
    <property type="evidence" value="ECO:0007669"/>
    <property type="project" value="UniProtKB-UniRule"/>
</dbReference>
<keyword evidence="3 8" id="KW-0808">Transferase</keyword>
<evidence type="ECO:0000256" key="8">
    <source>
        <dbReference type="HAMAP-Rule" id="MF_00376"/>
    </source>
</evidence>
<dbReference type="AlphaFoldDB" id="A0A7W8QSS2"/>
<comment type="pathway">
    <text evidence="8">Cofactor biosynthesis; coenzyme A biosynthesis; CoA from (R)-pantothenate: step 5/5.</text>
</comment>
<dbReference type="InterPro" id="IPR001977">
    <property type="entry name" value="Depp_CoAkinase"/>
</dbReference>
<comment type="function">
    <text evidence="8">Catalyzes the phosphorylation of the 3'-hydroxyl group of dephosphocoenzyme A to form coenzyme A.</text>
</comment>
<comment type="subcellular location">
    <subcellularLocation>
        <location evidence="8">Cytoplasm</location>
    </subcellularLocation>
</comment>
<evidence type="ECO:0000313" key="10">
    <source>
        <dbReference type="EMBL" id="MBB5435874.1"/>
    </source>
</evidence>
<sequence>MLRVGLTGGIGSGKSEVSGRLAALGAVVIDADALAREVVEPGTPGLAEVVEEFGEGVLTAEGALDRPRLGEIVFSDPDRLARLNAIVHPRVGARSEELMAAAPPDAVLVYDVPLLVENGLQELYDVVVVVDAPEEERIRRLTGDRGMPEDQARARIAAQATRRERLAAADVVVDNSGTREELDARVADLWQELRLRAAVKHAEEAADGTPRG</sequence>
<comment type="caution">
    <text evidence="10">The sequence shown here is derived from an EMBL/GenBank/DDBJ whole genome shotgun (WGS) entry which is preliminary data.</text>
</comment>
<name>A0A7W8QSS2_9ACTN</name>
<dbReference type="PANTHER" id="PTHR10695">
    <property type="entry name" value="DEPHOSPHO-COA KINASE-RELATED"/>
    <property type="match status" value="1"/>
</dbReference>
<dbReference type="UniPathway" id="UPA00241">
    <property type="reaction ID" value="UER00356"/>
</dbReference>
<dbReference type="RefSeq" id="WP_184399036.1">
    <property type="nucleotide sequence ID" value="NZ_BAAAJD010000094.1"/>
</dbReference>
<evidence type="ECO:0000256" key="9">
    <source>
        <dbReference type="NCBIfam" id="TIGR00152"/>
    </source>
</evidence>
<keyword evidence="5 8" id="KW-0418">Kinase</keyword>
<organism evidence="10 11">
    <name type="scientific">Nocardiopsis composta</name>
    <dbReference type="NCBI Taxonomy" id="157465"/>
    <lineage>
        <taxon>Bacteria</taxon>
        <taxon>Bacillati</taxon>
        <taxon>Actinomycetota</taxon>
        <taxon>Actinomycetes</taxon>
        <taxon>Streptosporangiales</taxon>
        <taxon>Nocardiopsidaceae</taxon>
        <taxon>Nocardiopsis</taxon>
    </lineage>
</organism>
<gene>
    <name evidence="8" type="primary">coaE</name>
    <name evidence="10" type="ORF">HDA36_006022</name>
</gene>
<dbReference type="GO" id="GO:0005737">
    <property type="term" value="C:cytoplasm"/>
    <property type="evidence" value="ECO:0007669"/>
    <property type="project" value="UniProtKB-SubCell"/>
</dbReference>
<dbReference type="Pfam" id="PF01121">
    <property type="entry name" value="CoaE"/>
    <property type="match status" value="1"/>
</dbReference>
<evidence type="ECO:0000256" key="1">
    <source>
        <dbReference type="ARBA" id="ARBA00009018"/>
    </source>
</evidence>
<evidence type="ECO:0000256" key="3">
    <source>
        <dbReference type="ARBA" id="ARBA00022679"/>
    </source>
</evidence>
<keyword evidence="7 8" id="KW-0173">Coenzyme A biosynthesis</keyword>
<comment type="catalytic activity">
    <reaction evidence="8">
        <text>3'-dephospho-CoA + ATP = ADP + CoA + H(+)</text>
        <dbReference type="Rhea" id="RHEA:18245"/>
        <dbReference type="ChEBI" id="CHEBI:15378"/>
        <dbReference type="ChEBI" id="CHEBI:30616"/>
        <dbReference type="ChEBI" id="CHEBI:57287"/>
        <dbReference type="ChEBI" id="CHEBI:57328"/>
        <dbReference type="ChEBI" id="CHEBI:456216"/>
        <dbReference type="EC" id="2.7.1.24"/>
    </reaction>
</comment>
<evidence type="ECO:0000256" key="5">
    <source>
        <dbReference type="ARBA" id="ARBA00022777"/>
    </source>
</evidence>
<dbReference type="Gene3D" id="3.40.50.300">
    <property type="entry name" value="P-loop containing nucleotide triphosphate hydrolases"/>
    <property type="match status" value="1"/>
</dbReference>
<evidence type="ECO:0000256" key="2">
    <source>
        <dbReference type="ARBA" id="ARBA00022490"/>
    </source>
</evidence>
<dbReference type="SUPFAM" id="SSF52540">
    <property type="entry name" value="P-loop containing nucleoside triphosphate hydrolases"/>
    <property type="match status" value="1"/>
</dbReference>
<dbReference type="EC" id="2.7.1.24" evidence="8 9"/>
<protein>
    <recommendedName>
        <fullName evidence="8 9">Dephospho-CoA kinase</fullName>
        <ecNumber evidence="8 9">2.7.1.24</ecNumber>
    </recommendedName>
    <alternativeName>
        <fullName evidence="8">Dephosphocoenzyme A kinase</fullName>
    </alternativeName>
</protein>
<dbReference type="CDD" id="cd02022">
    <property type="entry name" value="DPCK"/>
    <property type="match status" value="1"/>
</dbReference>
<proteinExistence type="inferred from homology"/>
<feature type="binding site" evidence="8">
    <location>
        <begin position="11"/>
        <end position="16"/>
    </location>
    <ligand>
        <name>ATP</name>
        <dbReference type="ChEBI" id="CHEBI:30616"/>
    </ligand>
</feature>
<evidence type="ECO:0000256" key="4">
    <source>
        <dbReference type="ARBA" id="ARBA00022741"/>
    </source>
</evidence>
<dbReference type="HAMAP" id="MF_00376">
    <property type="entry name" value="Dephospho_CoA_kinase"/>
    <property type="match status" value="1"/>
</dbReference>
<dbReference type="EMBL" id="JACHDB010000002">
    <property type="protein sequence ID" value="MBB5435874.1"/>
    <property type="molecule type" value="Genomic_DNA"/>
</dbReference>
<evidence type="ECO:0000313" key="11">
    <source>
        <dbReference type="Proteomes" id="UP000572635"/>
    </source>
</evidence>
<dbReference type="PANTHER" id="PTHR10695:SF46">
    <property type="entry name" value="BIFUNCTIONAL COENZYME A SYNTHASE-RELATED"/>
    <property type="match status" value="1"/>
</dbReference>
<keyword evidence="11" id="KW-1185">Reference proteome</keyword>
<dbReference type="GO" id="GO:0005524">
    <property type="term" value="F:ATP binding"/>
    <property type="evidence" value="ECO:0007669"/>
    <property type="project" value="UniProtKB-UniRule"/>
</dbReference>
<reference evidence="10 11" key="1">
    <citation type="submission" date="2020-08" db="EMBL/GenBank/DDBJ databases">
        <title>Sequencing the genomes of 1000 actinobacteria strains.</title>
        <authorList>
            <person name="Klenk H.-P."/>
        </authorList>
    </citation>
    <scope>NUCLEOTIDE SEQUENCE [LARGE SCALE GENOMIC DNA]</scope>
    <source>
        <strain evidence="10 11">DSM 44551</strain>
    </source>
</reference>
<comment type="similarity">
    <text evidence="1 8">Belongs to the CoaE family.</text>
</comment>
<dbReference type="FunFam" id="3.40.50.300:FF:000991">
    <property type="entry name" value="Dephospho-CoA kinase"/>
    <property type="match status" value="1"/>
</dbReference>
<keyword evidence="6 8" id="KW-0067">ATP-binding</keyword>
<evidence type="ECO:0000256" key="6">
    <source>
        <dbReference type="ARBA" id="ARBA00022840"/>
    </source>
</evidence>
<dbReference type="PROSITE" id="PS51219">
    <property type="entry name" value="DPCK"/>
    <property type="match status" value="1"/>
</dbReference>